<evidence type="ECO:0000313" key="2">
    <source>
        <dbReference type="Proteomes" id="UP000827799"/>
    </source>
</evidence>
<gene>
    <name evidence="1" type="primary">gp_22688</name>
</gene>
<proteinExistence type="predicted"/>
<name>A0AAE7RWL6_9CAUD</name>
<dbReference type="EMBL" id="MZ130485">
    <property type="protein sequence ID" value="QWM90045.1"/>
    <property type="molecule type" value="Genomic_DNA"/>
</dbReference>
<reference evidence="1 2" key="1">
    <citation type="submission" date="2021-04" db="EMBL/GenBank/DDBJ databases">
        <authorList>
            <person name="Shkoporov A.N."/>
            <person name="Stockdale S.R."/>
            <person name="Guerin E."/>
            <person name="Ross R.P."/>
            <person name="Hill C."/>
        </authorList>
    </citation>
    <scope>NUCLEOTIDE SEQUENCE [LARGE SCALE GENOMIC DNA]</scope>
    <source>
        <strain evidence="2">cr18_1</strain>
    </source>
</reference>
<dbReference type="GeneID" id="75691946"/>
<organism evidence="1 2">
    <name type="scientific">uncultured phage cr18_1</name>
    <dbReference type="NCBI Taxonomy" id="2986407"/>
    <lineage>
        <taxon>Viruses</taxon>
        <taxon>Duplodnaviria</taxon>
        <taxon>Heunggongvirae</taxon>
        <taxon>Uroviricota</taxon>
        <taxon>Caudoviricetes</taxon>
        <taxon>Crassvirales</taxon>
        <taxon>Steigviridae</taxon>
        <taxon>Asinivirinae</taxon>
        <taxon>Lebriduvirus</taxon>
        <taxon>Lebriduvirus gastrointestinalis</taxon>
    </lineage>
</organism>
<keyword evidence="2" id="KW-1185">Reference proteome</keyword>
<accession>A0AAE7RWL6</accession>
<dbReference type="RefSeq" id="YP_010359617.1">
    <property type="nucleotide sequence ID" value="NC_062775.1"/>
</dbReference>
<dbReference type="KEGG" id="vg:75691946"/>
<protein>
    <submittedName>
        <fullName evidence="1">Uncharacterized protein</fullName>
    </submittedName>
</protein>
<sequence>MEAVDIVEALNQFHEKLASEVGGQFVLQKSLLPDESFKAYKKLSLVVWYVKGSSKVKALQVNIVSRMTSDKEIAITNKEACTELAKVMLDFVAGNDYVSLVYGAK</sequence>
<evidence type="ECO:0000313" key="1">
    <source>
        <dbReference type="EMBL" id="QWM90045.1"/>
    </source>
</evidence>
<dbReference type="Proteomes" id="UP000827799">
    <property type="component" value="Segment"/>
</dbReference>